<keyword evidence="1" id="KW-0812">Transmembrane</keyword>
<sequence length="119" mass="13915">MDLTYSSQRKEKFKKASHILASAIILSHAYGNYESGHSSYMYFAIAGVVFLSIALFHHPLKLKFPWIDTCFFLIEALLSFIIAYEYFHMGKKGIPFMYLLAGFFQLSAIYFFTRRLKRM</sequence>
<accession>A0A7C9BCK5</accession>
<proteinExistence type="predicted"/>
<protein>
    <recommendedName>
        <fullName evidence="4">Acyltransferase family protein</fullName>
    </recommendedName>
</protein>
<organism evidence="2 3">
    <name type="scientific">Salmonirosea aquatica</name>
    <dbReference type="NCBI Taxonomy" id="2654236"/>
    <lineage>
        <taxon>Bacteria</taxon>
        <taxon>Pseudomonadati</taxon>
        <taxon>Bacteroidota</taxon>
        <taxon>Cytophagia</taxon>
        <taxon>Cytophagales</taxon>
        <taxon>Spirosomataceae</taxon>
        <taxon>Salmonirosea</taxon>
    </lineage>
</organism>
<dbReference type="AlphaFoldDB" id="A0A7C9BCK5"/>
<comment type="caution">
    <text evidence="2">The sequence shown here is derived from an EMBL/GenBank/DDBJ whole genome shotgun (WGS) entry which is preliminary data.</text>
</comment>
<feature type="transmembrane region" description="Helical" evidence="1">
    <location>
        <begin position="39"/>
        <end position="57"/>
    </location>
</feature>
<gene>
    <name evidence="2" type="ORF">GBK04_03525</name>
</gene>
<evidence type="ECO:0000313" key="3">
    <source>
        <dbReference type="Proteomes" id="UP000479293"/>
    </source>
</evidence>
<feature type="transmembrane region" description="Helical" evidence="1">
    <location>
        <begin position="69"/>
        <end position="87"/>
    </location>
</feature>
<evidence type="ECO:0008006" key="4">
    <source>
        <dbReference type="Google" id="ProtNLM"/>
    </source>
</evidence>
<keyword evidence="1" id="KW-0472">Membrane</keyword>
<dbReference type="EMBL" id="WHLY01000002">
    <property type="protein sequence ID" value="MPR32440.1"/>
    <property type="molecule type" value="Genomic_DNA"/>
</dbReference>
<reference evidence="2 3" key="1">
    <citation type="submission" date="2019-10" db="EMBL/GenBank/DDBJ databases">
        <title>Draft Genome Sequence of Cytophagaceae sp. SJW1-29.</title>
        <authorList>
            <person name="Choi A."/>
        </authorList>
    </citation>
    <scope>NUCLEOTIDE SEQUENCE [LARGE SCALE GENOMIC DNA]</scope>
    <source>
        <strain evidence="2 3">SJW1-29</strain>
    </source>
</reference>
<feature type="transmembrane region" description="Helical" evidence="1">
    <location>
        <begin position="93"/>
        <end position="113"/>
    </location>
</feature>
<evidence type="ECO:0000256" key="1">
    <source>
        <dbReference type="SAM" id="Phobius"/>
    </source>
</evidence>
<evidence type="ECO:0000313" key="2">
    <source>
        <dbReference type="EMBL" id="MPR32440.1"/>
    </source>
</evidence>
<keyword evidence="3" id="KW-1185">Reference proteome</keyword>
<keyword evidence="1" id="KW-1133">Transmembrane helix</keyword>
<dbReference type="Proteomes" id="UP000479293">
    <property type="component" value="Unassembled WGS sequence"/>
</dbReference>
<dbReference type="RefSeq" id="WP_152756898.1">
    <property type="nucleotide sequence ID" value="NZ_WHLY01000002.1"/>
</dbReference>
<name>A0A7C9BCK5_9BACT</name>